<dbReference type="PANTHER" id="PTHR42879:SF2">
    <property type="entry name" value="3-OXOACYL-[ACYL-CARRIER-PROTEIN] REDUCTASE FABG"/>
    <property type="match status" value="1"/>
</dbReference>
<dbReference type="EMBL" id="JALNMJ010000002">
    <property type="protein sequence ID" value="MCK7611572.1"/>
    <property type="molecule type" value="Genomic_DNA"/>
</dbReference>
<proteinExistence type="inferred from homology"/>
<dbReference type="PRINTS" id="PR00080">
    <property type="entry name" value="SDRFAMILY"/>
</dbReference>
<gene>
    <name evidence="2" type="ORF">M0H32_05325</name>
</gene>
<name>A0ABT0GQ81_9HYPH</name>
<dbReference type="InterPro" id="IPR002347">
    <property type="entry name" value="SDR_fam"/>
</dbReference>
<dbReference type="PRINTS" id="PR00081">
    <property type="entry name" value="GDHRDH"/>
</dbReference>
<protein>
    <submittedName>
        <fullName evidence="2">SDR family oxidoreductase</fullName>
    </submittedName>
</protein>
<evidence type="ECO:0000256" key="1">
    <source>
        <dbReference type="ARBA" id="ARBA00006484"/>
    </source>
</evidence>
<dbReference type="SUPFAM" id="SSF51735">
    <property type="entry name" value="NAD(P)-binding Rossmann-fold domains"/>
    <property type="match status" value="1"/>
</dbReference>
<comment type="similarity">
    <text evidence="1">Belongs to the short-chain dehydrogenases/reductases (SDR) family.</text>
</comment>
<dbReference type="Pfam" id="PF13561">
    <property type="entry name" value="adh_short_C2"/>
    <property type="match status" value="1"/>
</dbReference>
<dbReference type="InterPro" id="IPR036291">
    <property type="entry name" value="NAD(P)-bd_dom_sf"/>
</dbReference>
<evidence type="ECO:0000313" key="2">
    <source>
        <dbReference type="EMBL" id="MCK7611572.1"/>
    </source>
</evidence>
<reference evidence="2" key="1">
    <citation type="submission" date="2022-04" db="EMBL/GenBank/DDBJ databases">
        <title>Roseibium sp. CAU 1639 isolated from mud.</title>
        <authorList>
            <person name="Kim W."/>
        </authorList>
    </citation>
    <scope>NUCLEOTIDE SEQUENCE</scope>
    <source>
        <strain evidence="2">CAU 1639</strain>
    </source>
</reference>
<comment type="caution">
    <text evidence="2">The sequence shown here is derived from an EMBL/GenBank/DDBJ whole genome shotgun (WGS) entry which is preliminary data.</text>
</comment>
<accession>A0ABT0GQ81</accession>
<dbReference type="PANTHER" id="PTHR42879">
    <property type="entry name" value="3-OXOACYL-(ACYL-CARRIER-PROTEIN) REDUCTASE"/>
    <property type="match status" value="1"/>
</dbReference>
<organism evidence="2 3">
    <name type="scientific">Roseibium sediminicola</name>
    <dbReference type="NCBI Taxonomy" id="2933272"/>
    <lineage>
        <taxon>Bacteria</taxon>
        <taxon>Pseudomonadati</taxon>
        <taxon>Pseudomonadota</taxon>
        <taxon>Alphaproteobacteria</taxon>
        <taxon>Hyphomicrobiales</taxon>
        <taxon>Stappiaceae</taxon>
        <taxon>Roseibium</taxon>
    </lineage>
</organism>
<dbReference type="Proteomes" id="UP001431221">
    <property type="component" value="Unassembled WGS sequence"/>
</dbReference>
<keyword evidence="3" id="KW-1185">Reference proteome</keyword>
<dbReference type="InterPro" id="IPR050259">
    <property type="entry name" value="SDR"/>
</dbReference>
<sequence length="271" mass="27680">MTRKPSVTDQKPKSVAVVTGAAGDIGIAIARHLAPTHHVAAVDIDAGALEAVAAELKADGFEATALTCDLTAPIEISRMATEAKTLGPVKLLVNNAGAAATLTLHGMTPDSLAKDLALNLEAALNTFKALEAPLTASGDGCLINIASVNGLETFGHPAYSAAKAGLIHATRAIAVEYGKYGLRANAVAPGTVKTRAWKDRAAANPGVFDEALGWYPLKQLPEPHDIAATVAFLAGPAARCITGICLPVDSGLTAGSTALPRTFTQSPDFDG</sequence>
<dbReference type="Gene3D" id="3.40.50.720">
    <property type="entry name" value="NAD(P)-binding Rossmann-like Domain"/>
    <property type="match status" value="1"/>
</dbReference>
<evidence type="ECO:0000313" key="3">
    <source>
        <dbReference type="Proteomes" id="UP001431221"/>
    </source>
</evidence>